<gene>
    <name evidence="3" type="ORF">BJF93_20540</name>
</gene>
<evidence type="ECO:0000256" key="2">
    <source>
        <dbReference type="ARBA" id="ARBA00023235"/>
    </source>
</evidence>
<dbReference type="OrthoDB" id="9806359at2"/>
<dbReference type="InterPro" id="IPR008928">
    <property type="entry name" value="6-hairpin_glycosidase_sf"/>
</dbReference>
<comment type="caution">
    <text evidence="3">The sequence shown here is derived from an EMBL/GenBank/DDBJ whole genome shotgun (WGS) entry which is preliminary data.</text>
</comment>
<sequence length="386" mass="43962">MDLRRQSQDLRHWLTERALPLWAEKGYDAIRGGFVETIALDGEPTEAHRRARVQPRQVYCFAEAGRRGWSGDWARLASEGLAYFDRVYARPDGFYAALASADGKVLDDSFDIYNQAFAFLAFAYLAQVFPERLGEMAERSNALRTALEKRVRHPIAGFEEDQPPRLPLCSNPHMHLFEASLASEEVEGFDRTAWANLADEIAQLAMDRFIDSESGALREFFDHDWQPMAGEKGRIVEPGHQFEWAWLLTRWGERRGHAGALAKARRLFAIGEEHGICPTRKVAVMQLLDDFSVHDPVARLWPQTEWLKSAIRFAALTDGAEREAYLVSADRALAAFRPFLETEVEGLWRDKQRPDGTFVEEPAPASTFYHILCAIYEVEDCLDRLA</sequence>
<keyword evidence="4" id="KW-1185">Reference proteome</keyword>
<dbReference type="GO" id="GO:0005975">
    <property type="term" value="P:carbohydrate metabolic process"/>
    <property type="evidence" value="ECO:0007669"/>
    <property type="project" value="InterPro"/>
</dbReference>
<evidence type="ECO:0000313" key="3">
    <source>
        <dbReference type="EMBL" id="OLP59613.1"/>
    </source>
</evidence>
<dbReference type="EMBL" id="MKIP01000051">
    <property type="protein sequence ID" value="OLP59613.1"/>
    <property type="molecule type" value="Genomic_DNA"/>
</dbReference>
<evidence type="ECO:0000313" key="4">
    <source>
        <dbReference type="Proteomes" id="UP000186364"/>
    </source>
</evidence>
<dbReference type="GO" id="GO:0016853">
    <property type="term" value="F:isomerase activity"/>
    <property type="evidence" value="ECO:0007669"/>
    <property type="project" value="UniProtKB-KW"/>
</dbReference>
<dbReference type="InterPro" id="IPR012341">
    <property type="entry name" value="6hp_glycosidase-like_sf"/>
</dbReference>
<dbReference type="AlphaFoldDB" id="A0A1Q9AW21"/>
<comment type="similarity">
    <text evidence="1">Belongs to the N-acylglucosamine 2-epimerase family.</text>
</comment>
<accession>A0A1Q9AW21</accession>
<dbReference type="PANTHER" id="PTHR15108">
    <property type="entry name" value="N-ACYLGLUCOSAMINE-2-EPIMERASE"/>
    <property type="match status" value="1"/>
</dbReference>
<evidence type="ECO:0000256" key="1">
    <source>
        <dbReference type="ARBA" id="ARBA00008558"/>
    </source>
</evidence>
<dbReference type="Gene3D" id="1.50.10.10">
    <property type="match status" value="1"/>
</dbReference>
<dbReference type="InterPro" id="IPR034116">
    <property type="entry name" value="AGE_dom"/>
</dbReference>
<dbReference type="InterPro" id="IPR010819">
    <property type="entry name" value="AGE/CE"/>
</dbReference>
<dbReference type="Pfam" id="PF07221">
    <property type="entry name" value="GlcNAc_2-epim"/>
    <property type="match status" value="1"/>
</dbReference>
<dbReference type="SUPFAM" id="SSF48208">
    <property type="entry name" value="Six-hairpin glycosidases"/>
    <property type="match status" value="1"/>
</dbReference>
<protein>
    <submittedName>
        <fullName evidence="3">Mannose-6-phosphate isomerase</fullName>
    </submittedName>
</protein>
<dbReference type="CDD" id="cd00249">
    <property type="entry name" value="AGE"/>
    <property type="match status" value="1"/>
</dbReference>
<dbReference type="RefSeq" id="WP_075628174.1">
    <property type="nucleotide sequence ID" value="NZ_FOAM01000020.1"/>
</dbReference>
<reference evidence="3 4" key="1">
    <citation type="submission" date="2016-09" db="EMBL/GenBank/DDBJ databases">
        <title>Rhizobium sp. nov., a novel species isolated from the rice rhizosphere.</title>
        <authorList>
            <person name="Zhao J."/>
            <person name="Zhang X."/>
        </authorList>
    </citation>
    <scope>NUCLEOTIDE SEQUENCE [LARGE SCALE GENOMIC DNA]</scope>
    <source>
        <strain evidence="3 4">1.7048</strain>
    </source>
</reference>
<dbReference type="Proteomes" id="UP000186364">
    <property type="component" value="Unassembled WGS sequence"/>
</dbReference>
<proteinExistence type="inferred from homology"/>
<keyword evidence="2 3" id="KW-0413">Isomerase</keyword>
<name>A0A1Q9AW21_9HYPH</name>
<organism evidence="3 4">
    <name type="scientific">Xaviernesmea oryzae</name>
    <dbReference type="NCBI Taxonomy" id="464029"/>
    <lineage>
        <taxon>Bacteria</taxon>
        <taxon>Pseudomonadati</taxon>
        <taxon>Pseudomonadota</taxon>
        <taxon>Alphaproteobacteria</taxon>
        <taxon>Hyphomicrobiales</taxon>
        <taxon>Rhizobiaceae</taxon>
        <taxon>Rhizobium/Agrobacterium group</taxon>
        <taxon>Xaviernesmea</taxon>
    </lineage>
</organism>